<organism evidence="9 10">
    <name type="scientific">Roseateles rivi</name>
    <dbReference type="NCBI Taxonomy" id="3299028"/>
    <lineage>
        <taxon>Bacteria</taxon>
        <taxon>Pseudomonadati</taxon>
        <taxon>Pseudomonadota</taxon>
        <taxon>Betaproteobacteria</taxon>
        <taxon>Burkholderiales</taxon>
        <taxon>Sphaerotilaceae</taxon>
        <taxon>Roseateles</taxon>
    </lineage>
</organism>
<feature type="transmembrane region" description="Helical" evidence="7">
    <location>
        <begin position="93"/>
        <end position="112"/>
    </location>
</feature>
<feature type="transmembrane region" description="Helical" evidence="7">
    <location>
        <begin position="640"/>
        <end position="661"/>
    </location>
</feature>
<proteinExistence type="inferred from homology"/>
<gene>
    <name evidence="9" type="ORF">ACG0Z6_05035</name>
</gene>
<evidence type="ECO:0000256" key="5">
    <source>
        <dbReference type="ARBA" id="ARBA00022989"/>
    </source>
</evidence>
<dbReference type="PANTHER" id="PTHR30252">
    <property type="entry name" value="INNER MEMBRANE PEPTIDE TRANSPORTER"/>
    <property type="match status" value="1"/>
</dbReference>
<feature type="transmembrane region" description="Helical" evidence="7">
    <location>
        <begin position="7"/>
        <end position="27"/>
    </location>
</feature>
<dbReference type="EMBL" id="JBIGHZ010000002">
    <property type="protein sequence ID" value="MFG6447604.1"/>
    <property type="molecule type" value="Genomic_DNA"/>
</dbReference>
<feature type="transmembrane region" description="Helical" evidence="7">
    <location>
        <begin position="573"/>
        <end position="593"/>
    </location>
</feature>
<feature type="transmembrane region" description="Helical" evidence="7">
    <location>
        <begin position="256"/>
        <end position="277"/>
    </location>
</feature>
<feature type="transmembrane region" description="Helical" evidence="7">
    <location>
        <begin position="510"/>
        <end position="529"/>
    </location>
</feature>
<feature type="transmembrane region" description="Helical" evidence="7">
    <location>
        <begin position="218"/>
        <end position="236"/>
    </location>
</feature>
<evidence type="ECO:0000256" key="7">
    <source>
        <dbReference type="SAM" id="Phobius"/>
    </source>
</evidence>
<keyword evidence="4 7" id="KW-0812">Transmembrane</keyword>
<feature type="transmembrane region" description="Helical" evidence="7">
    <location>
        <begin position="118"/>
        <end position="138"/>
    </location>
</feature>
<keyword evidence="6 7" id="KW-0472">Membrane</keyword>
<dbReference type="Pfam" id="PF02554">
    <property type="entry name" value="CstA"/>
    <property type="match status" value="1"/>
</dbReference>
<keyword evidence="10" id="KW-1185">Reference proteome</keyword>
<comment type="caution">
    <text evidence="9">The sequence shown here is derived from an EMBL/GenBank/DDBJ whole genome shotgun (WGS) entry which is preliminary data.</text>
</comment>
<keyword evidence="5 7" id="KW-1133">Transmembrane helix</keyword>
<feature type="transmembrane region" description="Helical" evidence="7">
    <location>
        <begin position="158"/>
        <end position="183"/>
    </location>
</feature>
<feature type="transmembrane region" description="Helical" evidence="7">
    <location>
        <begin position="189"/>
        <end position="209"/>
    </location>
</feature>
<comment type="subcellular location">
    <subcellularLocation>
        <location evidence="1">Cell membrane</location>
        <topology evidence="1">Multi-pass membrane protein</topology>
    </subcellularLocation>
</comment>
<dbReference type="PANTHER" id="PTHR30252:SF2">
    <property type="entry name" value="PEPTIDE TRANSPORTER CSTA"/>
    <property type="match status" value="1"/>
</dbReference>
<feature type="transmembrane region" description="Helical" evidence="7">
    <location>
        <begin position="325"/>
        <end position="345"/>
    </location>
</feature>
<keyword evidence="3" id="KW-1003">Cell membrane</keyword>
<sequence>MNALKTWGIWLVVALMGAGAFAALALSRGEAVNAVWLVVAAVCCYSIAYRFYSKFIAEKVFRLDDSRPTPAVRRNDGLDYVPTNKWVLFGHHFAAIAGAGPLVGPILAAQMGFLPGTIWILVGVMLAGAVQDFLVLFISTRRDGRSLGEMAKQELGTLPGFVVMLGALGVMVIILAALALVVVKALKDSAWGVFSIAATIPIALFMGVYMRYLRPGRIGEVSIIGFVLMMAAIIFGEDIARHPTWGPFFTMNGSQLTVALVIYGFVASVLPVWLLLAPRDYLSTFLKIGVIVALAVGILFAAPELKMPAVTQFIDGSGPVFSGNLFPFLFVTIACGAISGFHALVSSGTTPKLVEKESHTRMIGYGSMLCESGVAIMALICASVLDPGIYFAMNSPAAVIGTTVESASQVINSWGFVITPEALEQMAKDVGEASILSRAGGAPTFAVGMAYIITDIFNSKATMAFWYHFAILFEALFILTAVDAGTRACRFMVQDTVGVIVPGVAKSTSWTGNLLGTAVAVSGWGFFVYQGVNDPLGGINTLWPLFGIGNQMLASMALLLGTVVLFKMKRDRYVWVTIVPTTWLFITSMTAGWQKIFHENPKIGFLAQAERFQNAINEGVLLAPAKSVADMERIVFNNQINAGLCAFFMLVAVTMLVATVVHIRKARANPLPTAKEVGLEPGRA</sequence>
<evidence type="ECO:0000313" key="10">
    <source>
        <dbReference type="Proteomes" id="UP001606099"/>
    </source>
</evidence>
<evidence type="ECO:0000313" key="9">
    <source>
        <dbReference type="EMBL" id="MFG6447604.1"/>
    </source>
</evidence>
<accession>A0ABW7FTE4</accession>
<dbReference type="RefSeq" id="WP_394459088.1">
    <property type="nucleotide sequence ID" value="NZ_JBIGHZ010000002.1"/>
</dbReference>
<dbReference type="InterPro" id="IPR051605">
    <property type="entry name" value="CstA"/>
</dbReference>
<feature type="domain" description="CstA N-terminal" evidence="8">
    <location>
        <begin position="33"/>
        <end position="591"/>
    </location>
</feature>
<feature type="transmembrane region" description="Helical" evidence="7">
    <location>
        <begin position="33"/>
        <end position="52"/>
    </location>
</feature>
<evidence type="ECO:0000259" key="8">
    <source>
        <dbReference type="Pfam" id="PF02554"/>
    </source>
</evidence>
<reference evidence="9 10" key="1">
    <citation type="submission" date="2024-08" db="EMBL/GenBank/DDBJ databases">
        <authorList>
            <person name="Lu H."/>
        </authorList>
    </citation>
    <scope>NUCLEOTIDE SEQUENCE [LARGE SCALE GENOMIC DNA]</scope>
    <source>
        <strain evidence="9 10">BYS180W</strain>
    </source>
</reference>
<dbReference type="Proteomes" id="UP001606099">
    <property type="component" value="Unassembled WGS sequence"/>
</dbReference>
<dbReference type="InterPro" id="IPR003706">
    <property type="entry name" value="CstA_N"/>
</dbReference>
<name>A0ABW7FTE4_9BURK</name>
<evidence type="ECO:0000256" key="3">
    <source>
        <dbReference type="ARBA" id="ARBA00022475"/>
    </source>
</evidence>
<evidence type="ECO:0000256" key="6">
    <source>
        <dbReference type="ARBA" id="ARBA00023136"/>
    </source>
</evidence>
<evidence type="ECO:0000256" key="2">
    <source>
        <dbReference type="ARBA" id="ARBA00007755"/>
    </source>
</evidence>
<protein>
    <submittedName>
        <fullName evidence="9">Carbon starvation CstA family protein</fullName>
    </submittedName>
</protein>
<evidence type="ECO:0000256" key="1">
    <source>
        <dbReference type="ARBA" id="ARBA00004651"/>
    </source>
</evidence>
<comment type="similarity">
    <text evidence="2">Belongs to the peptide transporter carbon starvation (CstA) (TC 2.A.114) family.</text>
</comment>
<feature type="transmembrane region" description="Helical" evidence="7">
    <location>
        <begin position="464"/>
        <end position="482"/>
    </location>
</feature>
<evidence type="ECO:0000256" key="4">
    <source>
        <dbReference type="ARBA" id="ARBA00022692"/>
    </source>
</evidence>
<feature type="transmembrane region" description="Helical" evidence="7">
    <location>
        <begin position="284"/>
        <end position="305"/>
    </location>
</feature>
<feature type="transmembrane region" description="Helical" evidence="7">
    <location>
        <begin position="541"/>
        <end position="566"/>
    </location>
</feature>